<proteinExistence type="predicted"/>
<keyword evidence="3" id="KW-1185">Reference proteome</keyword>
<feature type="domain" description="F-box" evidence="1">
    <location>
        <begin position="1"/>
        <end position="58"/>
    </location>
</feature>
<organism evidence="2 3">
    <name type="scientific">Sphagnurus paluster</name>
    <dbReference type="NCBI Taxonomy" id="117069"/>
    <lineage>
        <taxon>Eukaryota</taxon>
        <taxon>Fungi</taxon>
        <taxon>Dikarya</taxon>
        <taxon>Basidiomycota</taxon>
        <taxon>Agaricomycotina</taxon>
        <taxon>Agaricomycetes</taxon>
        <taxon>Agaricomycetidae</taxon>
        <taxon>Agaricales</taxon>
        <taxon>Tricholomatineae</taxon>
        <taxon>Lyophyllaceae</taxon>
        <taxon>Sphagnurus</taxon>
    </lineage>
</organism>
<dbReference type="Pfam" id="PF00646">
    <property type="entry name" value="F-box"/>
    <property type="match status" value="1"/>
</dbReference>
<dbReference type="PROSITE" id="PS50181">
    <property type="entry name" value="FBOX"/>
    <property type="match status" value="1"/>
</dbReference>
<dbReference type="OrthoDB" id="3021907at2759"/>
<evidence type="ECO:0000313" key="3">
    <source>
        <dbReference type="Proteomes" id="UP000717328"/>
    </source>
</evidence>
<gene>
    <name evidence="2" type="ORF">H0H81_002751</name>
</gene>
<comment type="caution">
    <text evidence="2">The sequence shown here is derived from an EMBL/GenBank/DDBJ whole genome shotgun (WGS) entry which is preliminary data.</text>
</comment>
<reference evidence="2" key="2">
    <citation type="submission" date="2021-10" db="EMBL/GenBank/DDBJ databases">
        <title>Phylogenomics reveals ancestral predisposition of the termite-cultivated fungus Termitomyces towards a domesticated lifestyle.</title>
        <authorList>
            <person name="Auxier B."/>
            <person name="Grum-Grzhimaylo A."/>
            <person name="Cardenas M.E."/>
            <person name="Lodge J.D."/>
            <person name="Laessoe T."/>
            <person name="Pedersen O."/>
            <person name="Smith M.E."/>
            <person name="Kuyper T.W."/>
            <person name="Franco-Molano E.A."/>
            <person name="Baroni T.J."/>
            <person name="Aanen D.K."/>
        </authorList>
    </citation>
    <scope>NUCLEOTIDE SEQUENCE</scope>
    <source>
        <strain evidence="2">D49</strain>
    </source>
</reference>
<dbReference type="EMBL" id="JABCKI010000082">
    <property type="protein sequence ID" value="KAG5652998.1"/>
    <property type="molecule type" value="Genomic_DNA"/>
</dbReference>
<protein>
    <recommendedName>
        <fullName evidence="1">F-box domain-containing protein</fullName>
    </recommendedName>
</protein>
<reference evidence="2" key="1">
    <citation type="submission" date="2021-02" db="EMBL/GenBank/DDBJ databases">
        <authorList>
            <person name="Nieuwenhuis M."/>
            <person name="Van De Peppel L.J.J."/>
        </authorList>
    </citation>
    <scope>NUCLEOTIDE SEQUENCE</scope>
    <source>
        <strain evidence="2">D49</strain>
    </source>
</reference>
<dbReference type="SUPFAM" id="SSF81383">
    <property type="entry name" value="F-box domain"/>
    <property type="match status" value="1"/>
</dbReference>
<sequence>MGSFLDLPNELHREIFCEMRERELLALATVCSAFRPHAEAMLYTVVNLIHPSCHWDRVISWCRTVSSTPRKAQRVRVLRFPHSFSDLPPSLASSLEEIEELFKAAFACIINLQHLSFPQLNEGFEPTVKLSTLSGCRFRLSSLGHETTALVGVHMEQFLSTQPDILFWSPNNDFLDSCRSPLPQTILPNLRTLFIGVIAKLSLLKGRPIEYLFTTARGASKLEHFSVLRNISSTLHTLYYLNLSKWPDVDFISLCDDMVVRIAVTPRAEQQRLVEAAASLPRLKVLVLSACMEVLFDVPPAENNPEAAVTRPVEWIEVLSGPKLHLRQCLRVVGTFMQACPNLTRLSVPAHVQGGMMTFLRSNTNSDEAIFDGSYAIEDPRWWDAYALREIRGARF</sequence>
<name>A0A9P7GQY9_9AGAR</name>
<dbReference type="InterPro" id="IPR036047">
    <property type="entry name" value="F-box-like_dom_sf"/>
</dbReference>
<dbReference type="Proteomes" id="UP000717328">
    <property type="component" value="Unassembled WGS sequence"/>
</dbReference>
<dbReference type="InterPro" id="IPR001810">
    <property type="entry name" value="F-box_dom"/>
</dbReference>
<dbReference type="AlphaFoldDB" id="A0A9P7GQY9"/>
<evidence type="ECO:0000313" key="2">
    <source>
        <dbReference type="EMBL" id="KAG5652998.1"/>
    </source>
</evidence>
<dbReference type="SUPFAM" id="SSF52047">
    <property type="entry name" value="RNI-like"/>
    <property type="match status" value="1"/>
</dbReference>
<accession>A0A9P7GQY9</accession>
<evidence type="ECO:0000259" key="1">
    <source>
        <dbReference type="PROSITE" id="PS50181"/>
    </source>
</evidence>